<keyword evidence="1" id="KW-0812">Transmembrane</keyword>
<sequence length="31" mass="3637">MQGQMECVNDYVVIIFSHYIIVSGTWGYVKR</sequence>
<accession>A0AB38BPP8</accession>
<evidence type="ECO:0000313" key="3">
    <source>
        <dbReference type="Proteomes" id="UP000183083"/>
    </source>
</evidence>
<comment type="caution">
    <text evidence="2">The sequence shown here is derived from an EMBL/GenBank/DDBJ whole genome shotgun (WGS) entry which is preliminary data.</text>
</comment>
<keyword evidence="1" id="KW-1133">Transmembrane helix</keyword>
<reference evidence="2 3" key="1">
    <citation type="submission" date="2016-10" db="EMBL/GenBank/DDBJ databases">
        <authorList>
            <person name="Varghese N."/>
            <person name="Submissions S."/>
        </authorList>
    </citation>
    <scope>NUCLEOTIDE SEQUENCE [LARGE SCALE GENOMIC DNA]</scope>
    <source>
        <strain evidence="2 3">BS0292</strain>
    </source>
</reference>
<organism evidence="2 3">
    <name type="scientific">Pseudomonas syringae</name>
    <dbReference type="NCBI Taxonomy" id="317"/>
    <lineage>
        <taxon>Bacteria</taxon>
        <taxon>Pseudomonadati</taxon>
        <taxon>Pseudomonadota</taxon>
        <taxon>Gammaproteobacteria</taxon>
        <taxon>Pseudomonadales</taxon>
        <taxon>Pseudomonadaceae</taxon>
        <taxon>Pseudomonas</taxon>
    </lineage>
</organism>
<name>A0AB38BPP8_PSESX</name>
<protein>
    <submittedName>
        <fullName evidence="2">Uncharacterized protein</fullName>
    </submittedName>
</protein>
<gene>
    <name evidence="2" type="ORF">SAMN05444065_10341</name>
</gene>
<feature type="transmembrane region" description="Helical" evidence="1">
    <location>
        <begin position="12"/>
        <end position="29"/>
    </location>
</feature>
<dbReference type="AlphaFoldDB" id="A0AB38BPP8"/>
<proteinExistence type="predicted"/>
<dbReference type="Proteomes" id="UP000183083">
    <property type="component" value="Unassembled WGS sequence"/>
</dbReference>
<keyword evidence="1" id="KW-0472">Membrane</keyword>
<dbReference type="EMBL" id="FOVV01000003">
    <property type="protein sequence ID" value="SFN74833.1"/>
    <property type="molecule type" value="Genomic_DNA"/>
</dbReference>
<evidence type="ECO:0000256" key="1">
    <source>
        <dbReference type="SAM" id="Phobius"/>
    </source>
</evidence>
<evidence type="ECO:0000313" key="2">
    <source>
        <dbReference type="EMBL" id="SFN74833.1"/>
    </source>
</evidence>